<gene>
    <name evidence="2" type="ORF">SEVIR_7G047565v2</name>
</gene>
<organism evidence="2 3">
    <name type="scientific">Setaria viridis</name>
    <name type="common">Green bristlegrass</name>
    <name type="synonym">Setaria italica subsp. viridis</name>
    <dbReference type="NCBI Taxonomy" id="4556"/>
    <lineage>
        <taxon>Eukaryota</taxon>
        <taxon>Viridiplantae</taxon>
        <taxon>Streptophyta</taxon>
        <taxon>Embryophyta</taxon>
        <taxon>Tracheophyta</taxon>
        <taxon>Spermatophyta</taxon>
        <taxon>Magnoliopsida</taxon>
        <taxon>Liliopsida</taxon>
        <taxon>Poales</taxon>
        <taxon>Poaceae</taxon>
        <taxon>PACMAD clade</taxon>
        <taxon>Panicoideae</taxon>
        <taxon>Panicodae</taxon>
        <taxon>Paniceae</taxon>
        <taxon>Cenchrinae</taxon>
        <taxon>Setaria</taxon>
    </lineage>
</organism>
<keyword evidence="3" id="KW-1185">Reference proteome</keyword>
<dbReference type="AlphaFoldDB" id="A0A4U6U0J9"/>
<accession>A0A4U6U0J9</accession>
<evidence type="ECO:0000313" key="3">
    <source>
        <dbReference type="Proteomes" id="UP000298652"/>
    </source>
</evidence>
<dbReference type="EMBL" id="CM016558">
    <property type="protein sequence ID" value="TKW03527.1"/>
    <property type="molecule type" value="Genomic_DNA"/>
</dbReference>
<sequence>MAFSTAASPSPFAALRRLNSSTEKRSRPPGGVLTRCTHAGTHPFVTTVNWSPAMKTKVPGSGWTASHRPSPACTSRPPTFPFLVASSVTLLCALVVNDRM</sequence>
<evidence type="ECO:0000313" key="2">
    <source>
        <dbReference type="EMBL" id="TKW03527.1"/>
    </source>
</evidence>
<reference evidence="2" key="1">
    <citation type="submission" date="2019-03" db="EMBL/GenBank/DDBJ databases">
        <title>WGS assembly of Setaria viridis.</title>
        <authorList>
            <person name="Huang P."/>
            <person name="Jenkins J."/>
            <person name="Grimwood J."/>
            <person name="Barry K."/>
            <person name="Healey A."/>
            <person name="Mamidi S."/>
            <person name="Sreedasyam A."/>
            <person name="Shu S."/>
            <person name="Feldman M."/>
            <person name="Wu J."/>
            <person name="Yu Y."/>
            <person name="Chen C."/>
            <person name="Johnson J."/>
            <person name="Rokhsar D."/>
            <person name="Baxter I."/>
            <person name="Schmutz J."/>
            <person name="Brutnell T."/>
            <person name="Kellogg E."/>
        </authorList>
    </citation>
    <scope>NUCLEOTIDE SEQUENCE [LARGE SCALE GENOMIC DNA]</scope>
</reference>
<proteinExistence type="predicted"/>
<feature type="region of interest" description="Disordered" evidence="1">
    <location>
        <begin position="18"/>
        <end position="37"/>
    </location>
</feature>
<protein>
    <submittedName>
        <fullName evidence="2">Uncharacterized protein</fullName>
    </submittedName>
</protein>
<name>A0A4U6U0J9_SETVI</name>
<evidence type="ECO:0000256" key="1">
    <source>
        <dbReference type="SAM" id="MobiDB-lite"/>
    </source>
</evidence>
<dbReference type="Gramene" id="TKW03527">
    <property type="protein sequence ID" value="TKW03527"/>
    <property type="gene ID" value="SEVIR_7G047565v2"/>
</dbReference>
<dbReference type="Proteomes" id="UP000298652">
    <property type="component" value="Chromosome 7"/>
</dbReference>